<evidence type="ECO:0000313" key="3">
    <source>
        <dbReference type="Proteomes" id="UP001141552"/>
    </source>
</evidence>
<sequence length="91" mass="10812">MIDLKEEEEDYPEVHSDSDEEVEDPKCPYIRVSTVEKHRLYQKWHHALIIKVLGKMIPYLEVEWYDNQMLMSIGNKLERAIRVDHATISGE</sequence>
<dbReference type="AlphaFoldDB" id="A0A9Q0G507"/>
<dbReference type="Proteomes" id="UP001141552">
    <property type="component" value="Unassembled WGS sequence"/>
</dbReference>
<feature type="region of interest" description="Disordered" evidence="1">
    <location>
        <begin position="1"/>
        <end position="25"/>
    </location>
</feature>
<evidence type="ECO:0000256" key="1">
    <source>
        <dbReference type="SAM" id="MobiDB-lite"/>
    </source>
</evidence>
<accession>A0A9Q0G507</accession>
<dbReference type="EMBL" id="JAKUCV010002525">
    <property type="protein sequence ID" value="KAJ4842302.1"/>
    <property type="molecule type" value="Genomic_DNA"/>
</dbReference>
<keyword evidence="3" id="KW-1185">Reference proteome</keyword>
<reference evidence="2" key="2">
    <citation type="journal article" date="2023" name="Plants (Basel)">
        <title>Annotation of the Turnera subulata (Passifloraceae) Draft Genome Reveals the S-Locus Evolved after the Divergence of Turneroideae from Passifloroideae in a Stepwise Manner.</title>
        <authorList>
            <person name="Henning P.M."/>
            <person name="Roalson E.H."/>
            <person name="Mir W."/>
            <person name="McCubbin A.G."/>
            <person name="Shore J.S."/>
        </authorList>
    </citation>
    <scope>NUCLEOTIDE SEQUENCE</scope>
    <source>
        <strain evidence="2">F60SS</strain>
    </source>
</reference>
<comment type="caution">
    <text evidence="2">The sequence shown here is derived from an EMBL/GenBank/DDBJ whole genome shotgun (WGS) entry which is preliminary data.</text>
</comment>
<gene>
    <name evidence="2" type="ORF">Tsubulata_011281</name>
</gene>
<reference evidence="2" key="1">
    <citation type="submission" date="2022-02" db="EMBL/GenBank/DDBJ databases">
        <authorList>
            <person name="Henning P.M."/>
            <person name="McCubbin A.G."/>
            <person name="Shore J.S."/>
        </authorList>
    </citation>
    <scope>NUCLEOTIDE SEQUENCE</scope>
    <source>
        <strain evidence="2">F60SS</strain>
        <tissue evidence="2">Leaves</tissue>
    </source>
</reference>
<organism evidence="2 3">
    <name type="scientific">Turnera subulata</name>
    <dbReference type="NCBI Taxonomy" id="218843"/>
    <lineage>
        <taxon>Eukaryota</taxon>
        <taxon>Viridiplantae</taxon>
        <taxon>Streptophyta</taxon>
        <taxon>Embryophyta</taxon>
        <taxon>Tracheophyta</taxon>
        <taxon>Spermatophyta</taxon>
        <taxon>Magnoliopsida</taxon>
        <taxon>eudicotyledons</taxon>
        <taxon>Gunneridae</taxon>
        <taxon>Pentapetalae</taxon>
        <taxon>rosids</taxon>
        <taxon>fabids</taxon>
        <taxon>Malpighiales</taxon>
        <taxon>Passifloraceae</taxon>
        <taxon>Turnera</taxon>
    </lineage>
</organism>
<evidence type="ECO:0000313" key="2">
    <source>
        <dbReference type="EMBL" id="KAJ4842302.1"/>
    </source>
</evidence>
<protein>
    <submittedName>
        <fullName evidence="2">Uncharacterized protein</fullName>
    </submittedName>
</protein>
<feature type="compositionally biased region" description="Acidic residues" evidence="1">
    <location>
        <begin position="1"/>
        <end position="11"/>
    </location>
</feature>
<proteinExistence type="predicted"/>
<name>A0A9Q0G507_9ROSI</name>